<proteinExistence type="predicted"/>
<name>A0ABZ1NER6_9NOCA</name>
<sequence length="276" mass="30062">MSGLALTTERQAELTELLNDEARLDATFPHVADYLDTVMRLPGSGDPERDASFDLRMVHFLTGGSTPSGNPYWEVVAPVVSRDDEGHRAIHSQSGKARLAYAETVLQSTYAYAIPSPETLAWVGDFAAGRTLLELGAGRGYWANQLANTGCRVMAYDSEPPNEAVNPSFPVMSGQKAIWHPVEGLEVYATADKSDAVLFLCWPPGWGDPMASEALAAFERDGGSQLVFVGEPQGGKTGDDAFFASLADRWELVAEDADYVTWFRNCDVAQGWVLHR</sequence>
<dbReference type="Proteomes" id="UP001621418">
    <property type="component" value="Chromosome"/>
</dbReference>
<reference evidence="1 2" key="1">
    <citation type="submission" date="2022-10" db="EMBL/GenBank/DDBJ databases">
        <title>The complete genomes of actinobacterial strains from the NBC collection.</title>
        <authorList>
            <person name="Joergensen T.S."/>
            <person name="Alvarez Arevalo M."/>
            <person name="Sterndorff E.B."/>
            <person name="Faurdal D."/>
            <person name="Vuksanovic O."/>
            <person name="Mourched A.-S."/>
            <person name="Charusanti P."/>
            <person name="Shaw S."/>
            <person name="Blin K."/>
            <person name="Weber T."/>
        </authorList>
    </citation>
    <scope>NUCLEOTIDE SEQUENCE [LARGE SCALE GENOMIC DNA]</scope>
    <source>
        <strain evidence="1 2">NBC_01413</strain>
    </source>
</reference>
<gene>
    <name evidence="1" type="ORF">OG308_11710</name>
</gene>
<dbReference type="SUPFAM" id="SSF53335">
    <property type="entry name" value="S-adenosyl-L-methionine-dependent methyltransferases"/>
    <property type="match status" value="1"/>
</dbReference>
<keyword evidence="2" id="KW-1185">Reference proteome</keyword>
<dbReference type="PANTHER" id="PTHR39290:SF6">
    <property type="entry name" value="S-ADENOSYL-L-METHIONINE-DEPENDENT METHYLTRANSFERASES SUPERFAMILY PROTEIN"/>
    <property type="match status" value="1"/>
</dbReference>
<accession>A0ABZ1NER6</accession>
<dbReference type="PANTHER" id="PTHR39290">
    <property type="entry name" value="C3H1-TYPE DOMAIN-CONTAINING PROTEIN-RELATED"/>
    <property type="match status" value="1"/>
</dbReference>
<dbReference type="InterPro" id="IPR029063">
    <property type="entry name" value="SAM-dependent_MTases_sf"/>
</dbReference>
<protein>
    <recommendedName>
        <fullName evidence="3">Class I SAM-dependent methyltransferase</fullName>
    </recommendedName>
</protein>
<dbReference type="EMBL" id="CP109527">
    <property type="protein sequence ID" value="WTY38446.1"/>
    <property type="molecule type" value="Genomic_DNA"/>
</dbReference>
<evidence type="ECO:0008006" key="3">
    <source>
        <dbReference type="Google" id="ProtNLM"/>
    </source>
</evidence>
<evidence type="ECO:0000313" key="1">
    <source>
        <dbReference type="EMBL" id="WTY38446.1"/>
    </source>
</evidence>
<dbReference type="RefSeq" id="WP_405150336.1">
    <property type="nucleotide sequence ID" value="NZ_CP109527.1"/>
</dbReference>
<evidence type="ECO:0000313" key="2">
    <source>
        <dbReference type="Proteomes" id="UP001621418"/>
    </source>
</evidence>
<dbReference type="Gene3D" id="3.40.50.150">
    <property type="entry name" value="Vaccinia Virus protein VP39"/>
    <property type="match status" value="1"/>
</dbReference>
<organism evidence="1 2">
    <name type="scientific">Nocardia salmonicida</name>
    <dbReference type="NCBI Taxonomy" id="53431"/>
    <lineage>
        <taxon>Bacteria</taxon>
        <taxon>Bacillati</taxon>
        <taxon>Actinomycetota</taxon>
        <taxon>Actinomycetes</taxon>
        <taxon>Mycobacteriales</taxon>
        <taxon>Nocardiaceae</taxon>
        <taxon>Nocardia</taxon>
    </lineage>
</organism>